<dbReference type="SUPFAM" id="SSF48403">
    <property type="entry name" value="Ankyrin repeat"/>
    <property type="match status" value="1"/>
</dbReference>
<accession>A0A2G8KFJ1</accession>
<dbReference type="PANTHER" id="PTHR24171">
    <property type="entry name" value="ANKYRIN REPEAT DOMAIN-CONTAINING PROTEIN 39-RELATED"/>
    <property type="match status" value="1"/>
</dbReference>
<evidence type="ECO:0000256" key="2">
    <source>
        <dbReference type="ARBA" id="ARBA00023043"/>
    </source>
</evidence>
<feature type="repeat" description="ANK" evidence="3">
    <location>
        <begin position="68"/>
        <end position="100"/>
    </location>
</feature>
<evidence type="ECO:0000256" key="1">
    <source>
        <dbReference type="ARBA" id="ARBA00022737"/>
    </source>
</evidence>
<evidence type="ECO:0000256" key="3">
    <source>
        <dbReference type="PROSITE-ProRule" id="PRU00023"/>
    </source>
</evidence>
<dbReference type="EMBL" id="MRZV01000621">
    <property type="protein sequence ID" value="PIK46768.1"/>
    <property type="molecule type" value="Genomic_DNA"/>
</dbReference>
<keyword evidence="4" id="KW-0647">Proteasome</keyword>
<keyword evidence="1" id="KW-0677">Repeat</keyword>
<dbReference type="Pfam" id="PF12796">
    <property type="entry name" value="Ank_2"/>
    <property type="match status" value="1"/>
</dbReference>
<reference evidence="4 5" key="1">
    <citation type="journal article" date="2017" name="PLoS Biol.">
        <title>The sea cucumber genome provides insights into morphological evolution and visceral regeneration.</title>
        <authorList>
            <person name="Zhang X."/>
            <person name="Sun L."/>
            <person name="Yuan J."/>
            <person name="Sun Y."/>
            <person name="Gao Y."/>
            <person name="Zhang L."/>
            <person name="Li S."/>
            <person name="Dai H."/>
            <person name="Hamel J.F."/>
            <person name="Liu C."/>
            <person name="Yu Y."/>
            <person name="Liu S."/>
            <person name="Lin W."/>
            <person name="Guo K."/>
            <person name="Jin S."/>
            <person name="Xu P."/>
            <person name="Storey K.B."/>
            <person name="Huan P."/>
            <person name="Zhang T."/>
            <person name="Zhou Y."/>
            <person name="Zhang J."/>
            <person name="Lin C."/>
            <person name="Li X."/>
            <person name="Xing L."/>
            <person name="Huo D."/>
            <person name="Sun M."/>
            <person name="Wang L."/>
            <person name="Mercier A."/>
            <person name="Li F."/>
            <person name="Yang H."/>
            <person name="Xiang J."/>
        </authorList>
    </citation>
    <scope>NUCLEOTIDE SEQUENCE [LARGE SCALE GENOMIC DNA]</scope>
    <source>
        <strain evidence="4">Shaxun</strain>
        <tissue evidence="4">Muscle</tissue>
    </source>
</reference>
<evidence type="ECO:0000313" key="4">
    <source>
        <dbReference type="EMBL" id="PIK46768.1"/>
    </source>
</evidence>
<dbReference type="Gene3D" id="1.25.40.20">
    <property type="entry name" value="Ankyrin repeat-containing domain"/>
    <property type="match status" value="1"/>
</dbReference>
<evidence type="ECO:0000313" key="5">
    <source>
        <dbReference type="Proteomes" id="UP000230750"/>
    </source>
</evidence>
<keyword evidence="2 3" id="KW-0040">ANK repeat</keyword>
<dbReference type="SMART" id="SM00248">
    <property type="entry name" value="ANK"/>
    <property type="match status" value="2"/>
</dbReference>
<dbReference type="InterPro" id="IPR036770">
    <property type="entry name" value="Ankyrin_rpt-contain_sf"/>
</dbReference>
<dbReference type="InterPro" id="IPR002110">
    <property type="entry name" value="Ankyrin_rpt"/>
</dbReference>
<dbReference type="AlphaFoldDB" id="A0A2G8KFJ1"/>
<gene>
    <name evidence="4" type="ORF">BSL78_16366</name>
</gene>
<keyword evidence="5" id="KW-1185">Reference proteome</keyword>
<dbReference type="OrthoDB" id="1577640at2759"/>
<proteinExistence type="predicted"/>
<feature type="repeat" description="ANK" evidence="3">
    <location>
        <begin position="35"/>
        <end position="67"/>
    </location>
</feature>
<comment type="caution">
    <text evidence="4">The sequence shown here is derived from an EMBL/GenBank/DDBJ whole genome shotgun (WGS) entry which is preliminary data.</text>
</comment>
<name>A0A2G8KFJ1_STIJA</name>
<dbReference type="PANTHER" id="PTHR24171:SF9">
    <property type="entry name" value="ANKYRIN REPEAT DOMAIN-CONTAINING PROTEIN 39"/>
    <property type="match status" value="1"/>
</dbReference>
<dbReference type="PROSITE" id="PS50297">
    <property type="entry name" value="ANK_REP_REGION"/>
    <property type="match status" value="2"/>
</dbReference>
<protein>
    <submittedName>
        <fullName evidence="4">Proteasome (Prosome, macropain) 26S subunit, non-ATPase, 10</fullName>
    </submittedName>
</protein>
<dbReference type="STRING" id="307972.A0A2G8KFJ1"/>
<dbReference type="GO" id="GO:0000502">
    <property type="term" value="C:proteasome complex"/>
    <property type="evidence" value="ECO:0007669"/>
    <property type="project" value="UniProtKB-KW"/>
</dbReference>
<sequence>MSDVEFCSLAQKGELGKLEQQLQDEKTLLTKTDQSQRMALHWAASGGQVEVVNYLLQQGAPLDVGDDMNWTPLHIASSVGQVDIVSALVEKGATVNAVNQTGQTPLHYAAFQKQVRVK</sequence>
<dbReference type="Proteomes" id="UP000230750">
    <property type="component" value="Unassembled WGS sequence"/>
</dbReference>
<dbReference type="PROSITE" id="PS50088">
    <property type="entry name" value="ANK_REPEAT"/>
    <property type="match status" value="2"/>
</dbReference>
<organism evidence="4 5">
    <name type="scientific">Stichopus japonicus</name>
    <name type="common">Sea cucumber</name>
    <dbReference type="NCBI Taxonomy" id="307972"/>
    <lineage>
        <taxon>Eukaryota</taxon>
        <taxon>Metazoa</taxon>
        <taxon>Echinodermata</taxon>
        <taxon>Eleutherozoa</taxon>
        <taxon>Echinozoa</taxon>
        <taxon>Holothuroidea</taxon>
        <taxon>Aspidochirotacea</taxon>
        <taxon>Aspidochirotida</taxon>
        <taxon>Stichopodidae</taxon>
        <taxon>Apostichopus</taxon>
    </lineage>
</organism>